<sequence>MNKAMKSGLWFIGLWLIGVGAVSVLALFIKLTMKWVNLI</sequence>
<evidence type="ECO:0000313" key="3">
    <source>
        <dbReference type="Proteomes" id="UP001149821"/>
    </source>
</evidence>
<proteinExistence type="predicted"/>
<evidence type="ECO:0000313" key="2">
    <source>
        <dbReference type="EMBL" id="MDD1782527.1"/>
    </source>
</evidence>
<dbReference type="Proteomes" id="UP001149821">
    <property type="component" value="Unassembled WGS sequence"/>
</dbReference>
<evidence type="ECO:0000256" key="1">
    <source>
        <dbReference type="SAM" id="Phobius"/>
    </source>
</evidence>
<keyword evidence="1" id="KW-0472">Membrane</keyword>
<protein>
    <submittedName>
        <fullName evidence="2">DUF2474 domain-containing protein</fullName>
    </submittedName>
</protein>
<keyword evidence="3" id="KW-1185">Reference proteome</keyword>
<organism evidence="2 3">
    <name type="scientific">Enterovibrio qingdaonensis</name>
    <dbReference type="NCBI Taxonomy" id="2899818"/>
    <lineage>
        <taxon>Bacteria</taxon>
        <taxon>Pseudomonadati</taxon>
        <taxon>Pseudomonadota</taxon>
        <taxon>Gammaproteobacteria</taxon>
        <taxon>Vibrionales</taxon>
        <taxon>Vibrionaceae</taxon>
        <taxon>Enterovibrio</taxon>
    </lineage>
</organism>
<accession>A0ABT5QNH3</accession>
<gene>
    <name evidence="2" type="ORF">LRP49_15245</name>
</gene>
<dbReference type="RefSeq" id="WP_274143166.1">
    <property type="nucleotide sequence ID" value="NZ_JAJUBB010000011.1"/>
</dbReference>
<feature type="transmembrane region" description="Helical" evidence="1">
    <location>
        <begin position="7"/>
        <end position="29"/>
    </location>
</feature>
<comment type="caution">
    <text evidence="2">The sequence shown here is derived from an EMBL/GenBank/DDBJ whole genome shotgun (WGS) entry which is preliminary data.</text>
</comment>
<dbReference type="EMBL" id="JAJUBB010000011">
    <property type="protein sequence ID" value="MDD1782527.1"/>
    <property type="molecule type" value="Genomic_DNA"/>
</dbReference>
<keyword evidence="1" id="KW-1133">Transmembrane helix</keyword>
<reference evidence="2" key="1">
    <citation type="submission" date="2021-12" db="EMBL/GenBank/DDBJ databases">
        <title>Enterovibrio ZSDZ35 sp. nov. and Enterovibrio ZSDZ42 sp. nov., isolated from coastal seawater in Qingdao.</title>
        <authorList>
            <person name="Zhang P."/>
        </authorList>
    </citation>
    <scope>NUCLEOTIDE SEQUENCE</scope>
    <source>
        <strain evidence="2">ZSDZ35</strain>
    </source>
</reference>
<name>A0ABT5QNH3_9GAMM</name>
<keyword evidence="1" id="KW-0812">Transmembrane</keyword>